<dbReference type="EMBL" id="DYWT01000284">
    <property type="protein sequence ID" value="HJF33877.1"/>
    <property type="molecule type" value="Genomic_DNA"/>
</dbReference>
<comment type="caution">
    <text evidence="1">The sequence shown here is derived from an EMBL/GenBank/DDBJ whole genome shotgun (WGS) entry which is preliminary data.</text>
</comment>
<sequence>MEQRIMVFSIELYQAIAFSNEFEEAKKLMLEGYEGNLKNESYPGIEPLLKQYIK</sequence>
<proteinExistence type="predicted"/>
<organism evidence="1 2">
    <name type="scientific">Sporosarcina psychrophila</name>
    <name type="common">Bacillus psychrophilus</name>
    <dbReference type="NCBI Taxonomy" id="1476"/>
    <lineage>
        <taxon>Bacteria</taxon>
        <taxon>Bacillati</taxon>
        <taxon>Bacillota</taxon>
        <taxon>Bacilli</taxon>
        <taxon>Bacillales</taxon>
        <taxon>Caryophanaceae</taxon>
        <taxon>Sporosarcina</taxon>
    </lineage>
</organism>
<name>A0A921G331_SPOPS</name>
<reference evidence="1" key="1">
    <citation type="journal article" date="2021" name="PeerJ">
        <title>Extensive microbial diversity within the chicken gut microbiome revealed by metagenomics and culture.</title>
        <authorList>
            <person name="Gilroy R."/>
            <person name="Ravi A."/>
            <person name="Getino M."/>
            <person name="Pursley I."/>
            <person name="Horton D.L."/>
            <person name="Alikhan N.F."/>
            <person name="Baker D."/>
            <person name="Gharbi K."/>
            <person name="Hall N."/>
            <person name="Watson M."/>
            <person name="Adriaenssens E.M."/>
            <person name="Foster-Nyarko E."/>
            <person name="Jarju S."/>
            <person name="Secka A."/>
            <person name="Antonio M."/>
            <person name="Oren A."/>
            <person name="Chaudhuri R.R."/>
            <person name="La Ragione R."/>
            <person name="Hildebrand F."/>
            <person name="Pallen M.J."/>
        </authorList>
    </citation>
    <scope>NUCLEOTIDE SEQUENCE</scope>
    <source>
        <strain evidence="1">CHK171-7178</strain>
    </source>
</reference>
<protein>
    <submittedName>
        <fullName evidence="1">Uncharacterized protein</fullName>
    </submittedName>
</protein>
<evidence type="ECO:0000313" key="1">
    <source>
        <dbReference type="EMBL" id="HJF33877.1"/>
    </source>
</evidence>
<reference evidence="1" key="2">
    <citation type="submission" date="2021-09" db="EMBL/GenBank/DDBJ databases">
        <authorList>
            <person name="Gilroy R."/>
        </authorList>
    </citation>
    <scope>NUCLEOTIDE SEQUENCE</scope>
    <source>
        <strain evidence="1">CHK171-7178</strain>
    </source>
</reference>
<evidence type="ECO:0000313" key="2">
    <source>
        <dbReference type="Proteomes" id="UP000698173"/>
    </source>
</evidence>
<accession>A0A921G331</accession>
<dbReference type="Proteomes" id="UP000698173">
    <property type="component" value="Unassembled WGS sequence"/>
</dbReference>
<gene>
    <name evidence="1" type="ORF">K8V56_19085</name>
</gene>
<dbReference type="AlphaFoldDB" id="A0A921G331"/>